<keyword evidence="8" id="KW-1185">Reference proteome</keyword>
<evidence type="ECO:0000256" key="3">
    <source>
        <dbReference type="ARBA" id="ARBA00022692"/>
    </source>
</evidence>
<name>A0A521G5L6_9BACT</name>
<evidence type="ECO:0000256" key="1">
    <source>
        <dbReference type="ARBA" id="ARBA00004141"/>
    </source>
</evidence>
<comment type="caution">
    <text evidence="7">The sequence shown here is derived from an EMBL/GenBank/DDBJ whole genome shotgun (WGS) entry which is preliminary data.</text>
</comment>
<dbReference type="PANTHER" id="PTHR34857">
    <property type="entry name" value="SLL0384 PROTEIN"/>
    <property type="match status" value="1"/>
</dbReference>
<evidence type="ECO:0000256" key="4">
    <source>
        <dbReference type="ARBA" id="ARBA00022989"/>
    </source>
</evidence>
<sequence>MLLTAAARLSWAAILRRLLIVNSFNALLWLLLPLTYGGTEVVRFAGLNLSLTGLRLAALITIKGNAAVLLFISLLSTSTVARLGHSLQLLRLSPRLCLLLLFSYRYLGLIHEEFLRLHRAAELRCFHPRTNLHTYRTYGHLLGMVIVRSWNRAARVQQAMLLRGFSGTFHSLEPTELHRNDVLLMAGLLLTALLLVVLELIG</sequence>
<proteinExistence type="predicted"/>
<reference evidence="7" key="1">
    <citation type="submission" date="2017-07" db="EMBL/GenBank/DDBJ databases">
        <title>The cable genome - Insights into the physiology and evolution of filamentous bacteria capable of sulfide oxidation via long distance electron transfer.</title>
        <authorList>
            <person name="Thorup C."/>
            <person name="Bjerg J.T."/>
            <person name="Schreiber L."/>
            <person name="Nielsen L.P."/>
            <person name="Kjeldsen K.U."/>
            <person name="Boesen T."/>
            <person name="Boggild A."/>
            <person name="Meysman F."/>
            <person name="Geelhoed J."/>
            <person name="Schramm A."/>
        </authorList>
    </citation>
    <scope>NUCLEOTIDE SEQUENCE [LARGE SCALE GENOMIC DNA]</scope>
    <source>
        <strain evidence="7">GS</strain>
    </source>
</reference>
<feature type="transmembrane region" description="Helical" evidence="6">
    <location>
        <begin position="182"/>
        <end position="201"/>
    </location>
</feature>
<evidence type="ECO:0000256" key="5">
    <source>
        <dbReference type="ARBA" id="ARBA00023136"/>
    </source>
</evidence>
<dbReference type="GO" id="GO:0005886">
    <property type="term" value="C:plasma membrane"/>
    <property type="evidence" value="ECO:0007669"/>
    <property type="project" value="UniProtKB-ARBA"/>
</dbReference>
<dbReference type="InterPro" id="IPR003339">
    <property type="entry name" value="ABC/ECF_trnsptr_transmembrane"/>
</dbReference>
<keyword evidence="5 6" id="KW-0472">Membrane</keyword>
<feature type="transmembrane region" description="Helical" evidence="6">
    <location>
        <begin position="56"/>
        <end position="77"/>
    </location>
</feature>
<gene>
    <name evidence="7" type="ORF">CDV28_101110</name>
</gene>
<keyword evidence="4 6" id="KW-1133">Transmembrane helix</keyword>
<organism evidence="7 8">
    <name type="scientific">Candidatus Electronema aureum</name>
    <dbReference type="NCBI Taxonomy" id="2005002"/>
    <lineage>
        <taxon>Bacteria</taxon>
        <taxon>Pseudomonadati</taxon>
        <taxon>Thermodesulfobacteriota</taxon>
        <taxon>Desulfobulbia</taxon>
        <taxon>Desulfobulbales</taxon>
        <taxon>Desulfobulbaceae</taxon>
        <taxon>Candidatus Electronema</taxon>
    </lineage>
</organism>
<evidence type="ECO:0000256" key="6">
    <source>
        <dbReference type="SAM" id="Phobius"/>
    </source>
</evidence>
<keyword evidence="2" id="KW-1003">Cell membrane</keyword>
<comment type="subcellular location">
    <subcellularLocation>
        <location evidence="1">Membrane</location>
        <topology evidence="1">Multi-pass membrane protein</topology>
    </subcellularLocation>
</comment>
<dbReference type="EMBL" id="NQJD01000001">
    <property type="protein sequence ID" value="TAA76211.1"/>
    <property type="molecule type" value="Genomic_DNA"/>
</dbReference>
<dbReference type="AlphaFoldDB" id="A0A521G5L6"/>
<evidence type="ECO:0000256" key="2">
    <source>
        <dbReference type="ARBA" id="ARBA00022475"/>
    </source>
</evidence>
<dbReference type="InterPro" id="IPR051611">
    <property type="entry name" value="ECF_transporter_component"/>
</dbReference>
<dbReference type="CDD" id="cd16914">
    <property type="entry name" value="EcfT"/>
    <property type="match status" value="1"/>
</dbReference>
<keyword evidence="3 6" id="KW-0812">Transmembrane</keyword>
<evidence type="ECO:0000313" key="8">
    <source>
        <dbReference type="Proteomes" id="UP000316238"/>
    </source>
</evidence>
<dbReference type="Pfam" id="PF02361">
    <property type="entry name" value="CbiQ"/>
    <property type="match status" value="1"/>
</dbReference>
<evidence type="ECO:0000313" key="7">
    <source>
        <dbReference type="EMBL" id="TAA76211.1"/>
    </source>
</evidence>
<dbReference type="PANTHER" id="PTHR34857:SF2">
    <property type="entry name" value="SLL0384 PROTEIN"/>
    <property type="match status" value="1"/>
</dbReference>
<feature type="transmembrane region" description="Helical" evidence="6">
    <location>
        <begin position="18"/>
        <end position="36"/>
    </location>
</feature>
<protein>
    <submittedName>
        <fullName evidence="7">Cobalt/nickel transport system permease protein</fullName>
    </submittedName>
</protein>
<dbReference type="Proteomes" id="UP000316238">
    <property type="component" value="Unassembled WGS sequence"/>
</dbReference>
<accession>A0A521G5L6</accession>